<dbReference type="HOGENOM" id="CLU_010392_2_0_1"/>
<evidence type="ECO:0000259" key="2">
    <source>
        <dbReference type="PROSITE" id="PS50011"/>
    </source>
</evidence>
<feature type="compositionally biased region" description="Polar residues" evidence="1">
    <location>
        <begin position="650"/>
        <end position="678"/>
    </location>
</feature>
<dbReference type="Gene3D" id="3.30.200.20">
    <property type="entry name" value="Phosphorylase Kinase, domain 1"/>
    <property type="match status" value="1"/>
</dbReference>
<dbReference type="Proteomes" id="UP000001997">
    <property type="component" value="Unassembled WGS sequence"/>
</dbReference>
<dbReference type="InterPro" id="IPR011009">
    <property type="entry name" value="Kinase-like_dom_sf"/>
</dbReference>
<evidence type="ECO:0000313" key="3">
    <source>
        <dbReference type="EMBL" id="EDK39513.2"/>
    </source>
</evidence>
<dbReference type="SUPFAM" id="SSF48371">
    <property type="entry name" value="ARM repeat"/>
    <property type="match status" value="1"/>
</dbReference>
<dbReference type="GeneID" id="5125820"/>
<name>A5DK10_PICGU</name>
<feature type="domain" description="Protein kinase" evidence="2">
    <location>
        <begin position="1"/>
        <end position="286"/>
    </location>
</feature>
<sequence length="760" mass="84984">MNFISSALSSLTGTSIPYTIGEKVSSPLPDQPFSVWTIYDGTDPKKDNSPVTIFEMNLQEPSNVRSDFVSLARNAFKKSKLVKFPSILSIIDYIENDNFIYIISEPVVPLFKYFDTHADRISKDARIAGIYTVAEALAFINTKGNCIHGNLNFYSSVFVNPAGDWKLFGFEVLTNLTSDPDQPIYRLASRAPGFSDNLPDDVDGQGLDSIRQFPFKFDSYKFGVFLYQVLSWTTSSSRTYKVQASQLTSSSAIPKSLAGPFKRLVSKKPNLRINIDKFLAECSSTFENNDLINLSKLLGDLVFENEDKKLQFYKFELPRHFPDDVENVAFPPGFLENKVLPELLTQYQNVVNLKPTVNSTVDSHQQKQDTLSILLNYILKFGCSLPEPKFNKVVKPIILQSFSLGDRSIRLTLLAHLQSYECFLSESDVQSKLFYNLLGGFQDSNYMIRETTLKSITTIIDKISVKQVNQDLLKVLAKSQMDPKPSIRTNTLVLIIKISDKIYANSRNNVLATALAKSLRDTFTPSKLAALSGFETLKDQFTLEDICNKVLGTLAIALMDVHSVKVRTTAKEVFDSYLQVVERHASGLPKTEIDSNAEEEEFFRKHAPTVTPSSDETNNATSGSKTGFGWKIVNKLVSSSDMDGVLNHEFNTSTPDLTRTSSNADVGTTNGLGSQNARPPSVELEVDDGWGFDDEDAEPVVTERVSQTATKNKPMVKSTRKESILKLGKSLKNKQKPITRLNIKLDDDDDNDGWNVEDNW</sequence>
<dbReference type="InterPro" id="IPR000719">
    <property type="entry name" value="Prot_kinase_dom"/>
</dbReference>
<dbReference type="InParanoid" id="A5DK10"/>
<dbReference type="PANTHER" id="PTHR12984:SF3">
    <property type="entry name" value="N-TERMINAL KINASE-LIKE PROTEIN"/>
    <property type="match status" value="1"/>
</dbReference>
<dbReference type="OMA" id="NDTSWAG"/>
<evidence type="ECO:0000313" key="4">
    <source>
        <dbReference type="Proteomes" id="UP000001997"/>
    </source>
</evidence>
<dbReference type="AlphaFoldDB" id="A5DK10"/>
<protein>
    <recommendedName>
        <fullName evidence="2">Protein kinase domain-containing protein</fullName>
    </recommendedName>
</protein>
<dbReference type="KEGG" id="pgu:PGUG_03611"/>
<reference evidence="3 4" key="1">
    <citation type="journal article" date="2009" name="Nature">
        <title>Evolution of pathogenicity and sexual reproduction in eight Candida genomes.</title>
        <authorList>
            <person name="Butler G."/>
            <person name="Rasmussen M.D."/>
            <person name="Lin M.F."/>
            <person name="Santos M.A."/>
            <person name="Sakthikumar S."/>
            <person name="Munro C.A."/>
            <person name="Rheinbay E."/>
            <person name="Grabherr M."/>
            <person name="Forche A."/>
            <person name="Reedy J.L."/>
            <person name="Agrafioti I."/>
            <person name="Arnaud M.B."/>
            <person name="Bates S."/>
            <person name="Brown A.J."/>
            <person name="Brunke S."/>
            <person name="Costanzo M.C."/>
            <person name="Fitzpatrick D.A."/>
            <person name="de Groot P.W."/>
            <person name="Harris D."/>
            <person name="Hoyer L.L."/>
            <person name="Hube B."/>
            <person name="Klis F.M."/>
            <person name="Kodira C."/>
            <person name="Lennard N."/>
            <person name="Logue M.E."/>
            <person name="Martin R."/>
            <person name="Neiman A.M."/>
            <person name="Nikolaou E."/>
            <person name="Quail M.A."/>
            <person name="Quinn J."/>
            <person name="Santos M.C."/>
            <person name="Schmitzberger F.F."/>
            <person name="Sherlock G."/>
            <person name="Shah P."/>
            <person name="Silverstein K.A."/>
            <person name="Skrzypek M.S."/>
            <person name="Soll D."/>
            <person name="Staggs R."/>
            <person name="Stansfield I."/>
            <person name="Stumpf M.P."/>
            <person name="Sudbery P.E."/>
            <person name="Srikantha T."/>
            <person name="Zeng Q."/>
            <person name="Berman J."/>
            <person name="Berriman M."/>
            <person name="Heitman J."/>
            <person name="Gow N.A."/>
            <person name="Lorenz M.C."/>
            <person name="Birren B.W."/>
            <person name="Kellis M."/>
            <person name="Cuomo C.A."/>
        </authorList>
    </citation>
    <scope>NUCLEOTIDE SEQUENCE [LARGE SCALE GENOMIC DNA]</scope>
    <source>
        <strain evidence="4">ATCC 6260 / CBS 566 / DSM 6381 / JCM 1539 / NBRC 10279 / NRRL Y-324</strain>
    </source>
</reference>
<accession>A5DK10</accession>
<proteinExistence type="predicted"/>
<dbReference type="STRING" id="294746.A5DK10"/>
<dbReference type="OrthoDB" id="447103at2759"/>
<evidence type="ECO:0000256" key="1">
    <source>
        <dbReference type="SAM" id="MobiDB-lite"/>
    </source>
</evidence>
<gene>
    <name evidence="3" type="ORF">PGUG_03611</name>
</gene>
<dbReference type="eggNOG" id="KOG1243">
    <property type="taxonomic scope" value="Eukaryota"/>
</dbReference>
<dbReference type="GO" id="GO:0006409">
    <property type="term" value="P:tRNA export from nucleus"/>
    <property type="evidence" value="ECO:0007669"/>
    <property type="project" value="TreeGrafter"/>
</dbReference>
<dbReference type="Gene3D" id="1.10.510.10">
    <property type="entry name" value="Transferase(Phosphotransferase) domain 1"/>
    <property type="match status" value="1"/>
</dbReference>
<dbReference type="EMBL" id="CH408158">
    <property type="protein sequence ID" value="EDK39513.2"/>
    <property type="molecule type" value="Genomic_DNA"/>
</dbReference>
<dbReference type="PROSITE" id="PS50011">
    <property type="entry name" value="PROTEIN_KINASE_DOM"/>
    <property type="match status" value="1"/>
</dbReference>
<dbReference type="InterPro" id="IPR016024">
    <property type="entry name" value="ARM-type_fold"/>
</dbReference>
<dbReference type="FunCoup" id="A5DK10">
    <property type="interactions" value="1103"/>
</dbReference>
<dbReference type="SUPFAM" id="SSF56112">
    <property type="entry name" value="Protein kinase-like (PK-like)"/>
    <property type="match status" value="1"/>
</dbReference>
<dbReference type="GO" id="GO:0005524">
    <property type="term" value="F:ATP binding"/>
    <property type="evidence" value="ECO:0007669"/>
    <property type="project" value="InterPro"/>
</dbReference>
<dbReference type="VEuPathDB" id="FungiDB:PGUG_03611"/>
<organism evidence="3 4">
    <name type="scientific">Meyerozyma guilliermondii (strain ATCC 6260 / CBS 566 / DSM 6381 / JCM 1539 / NBRC 10279 / NRRL Y-324)</name>
    <name type="common">Yeast</name>
    <name type="synonym">Candida guilliermondii</name>
    <dbReference type="NCBI Taxonomy" id="294746"/>
    <lineage>
        <taxon>Eukaryota</taxon>
        <taxon>Fungi</taxon>
        <taxon>Dikarya</taxon>
        <taxon>Ascomycota</taxon>
        <taxon>Saccharomycotina</taxon>
        <taxon>Pichiomycetes</taxon>
        <taxon>Debaryomycetaceae</taxon>
        <taxon>Meyerozyma</taxon>
    </lineage>
</organism>
<feature type="region of interest" description="Disordered" evidence="1">
    <location>
        <begin position="650"/>
        <end position="683"/>
    </location>
</feature>
<dbReference type="GO" id="GO:0005737">
    <property type="term" value="C:cytoplasm"/>
    <property type="evidence" value="ECO:0007669"/>
    <property type="project" value="TreeGrafter"/>
</dbReference>
<keyword evidence="4" id="KW-1185">Reference proteome</keyword>
<dbReference type="InterPro" id="IPR051177">
    <property type="entry name" value="CIK-Related_Protein"/>
</dbReference>
<dbReference type="RefSeq" id="XP_001484230.2">
    <property type="nucleotide sequence ID" value="XM_001484180.1"/>
</dbReference>
<dbReference type="Gene3D" id="1.25.10.10">
    <property type="entry name" value="Leucine-rich Repeat Variant"/>
    <property type="match status" value="1"/>
</dbReference>
<dbReference type="GO" id="GO:0004672">
    <property type="term" value="F:protein kinase activity"/>
    <property type="evidence" value="ECO:0007669"/>
    <property type="project" value="InterPro"/>
</dbReference>
<dbReference type="InterPro" id="IPR011989">
    <property type="entry name" value="ARM-like"/>
</dbReference>
<dbReference type="PANTHER" id="PTHR12984">
    <property type="entry name" value="SCY1-RELATED S/T PROTEIN KINASE-LIKE"/>
    <property type="match status" value="1"/>
</dbReference>